<evidence type="ECO:0000256" key="1">
    <source>
        <dbReference type="SAM" id="MobiDB-lite"/>
    </source>
</evidence>
<keyword evidence="3" id="KW-1185">Reference proteome</keyword>
<evidence type="ECO:0008006" key="4">
    <source>
        <dbReference type="Google" id="ProtNLM"/>
    </source>
</evidence>
<dbReference type="InterPro" id="IPR011333">
    <property type="entry name" value="SKP1/BTB/POZ_sf"/>
</dbReference>
<reference evidence="2 3" key="1">
    <citation type="journal article" date="2018" name="Evol. Lett.">
        <title>Horizontal gene cluster transfer increased hallucinogenic mushroom diversity.</title>
        <authorList>
            <person name="Reynolds H.T."/>
            <person name="Vijayakumar V."/>
            <person name="Gluck-Thaler E."/>
            <person name="Korotkin H.B."/>
            <person name="Matheny P.B."/>
            <person name="Slot J.C."/>
        </authorList>
    </citation>
    <scope>NUCLEOTIDE SEQUENCE [LARGE SCALE GENOMIC DNA]</scope>
    <source>
        <strain evidence="2 3">2631</strain>
    </source>
</reference>
<proteinExistence type="predicted"/>
<evidence type="ECO:0000313" key="3">
    <source>
        <dbReference type="Proteomes" id="UP000283269"/>
    </source>
</evidence>
<comment type="caution">
    <text evidence="2">The sequence shown here is derived from an EMBL/GenBank/DDBJ whole genome shotgun (WGS) entry which is preliminary data.</text>
</comment>
<feature type="compositionally biased region" description="Acidic residues" evidence="1">
    <location>
        <begin position="159"/>
        <end position="170"/>
    </location>
</feature>
<dbReference type="Proteomes" id="UP000283269">
    <property type="component" value="Unassembled WGS sequence"/>
</dbReference>
<dbReference type="InParanoid" id="A0A409XFY2"/>
<evidence type="ECO:0000313" key="2">
    <source>
        <dbReference type="EMBL" id="PPQ89651.1"/>
    </source>
</evidence>
<dbReference type="STRING" id="93625.A0A409XFY2"/>
<protein>
    <recommendedName>
        <fullName evidence="4">BTB domain-containing protein</fullName>
    </recommendedName>
</protein>
<dbReference type="Gene3D" id="3.30.710.10">
    <property type="entry name" value="Potassium Channel Kv1.1, Chain A"/>
    <property type="match status" value="2"/>
</dbReference>
<dbReference type="SUPFAM" id="SSF54695">
    <property type="entry name" value="POZ domain"/>
    <property type="match status" value="1"/>
</dbReference>
<name>A0A409XFY2_PSICY</name>
<dbReference type="AlphaFoldDB" id="A0A409XFY2"/>
<dbReference type="OrthoDB" id="6359816at2759"/>
<gene>
    <name evidence="2" type="ORF">CVT25_013838</name>
</gene>
<feature type="region of interest" description="Disordered" evidence="1">
    <location>
        <begin position="159"/>
        <end position="226"/>
    </location>
</feature>
<sequence>MFSVFMIANQLNHLFQTANWGWAQFARRDSVYYQSLPVKAQDAFVIICTITSSPVAPSQTLPRQPVPKALLDTVGSLLDDPLYSDVQFIIPKRNQSLSNGRKIWASKKLLQRSEYFETMFNSNFAEGISEPVEHLLGTPRKATQNTRRSHPQLNMILDEFEDSDDEDDESPQTKSRRLSSSDGTDDCALSLPDSNPEDVDKFETQSTISDDQFGSPPTDPSNNTINIRLDDETNMAPKMTIVVRDAAYNTYRAMLYYVYTDNVVFAPLSSSFLAAPLPPAESIPSTPSEGCQVPGVRRVFSRDPSSSRPEWIRDWMSANPGRPAPCSAKSMYRIADRLNMIDLKERAAQHILKSLTVDNIGYEVFSPFAAAFEAIRKVEVEFFLSHWHEIRASETMKNVWLQIRNGRHPGFEEVWPLIAQSLEFNPSTSGAPTSPKVTDS</sequence>
<accession>A0A409XFY2</accession>
<dbReference type="EMBL" id="NHYD01001847">
    <property type="protein sequence ID" value="PPQ89651.1"/>
    <property type="molecule type" value="Genomic_DNA"/>
</dbReference>
<organism evidence="2 3">
    <name type="scientific">Psilocybe cyanescens</name>
    <dbReference type="NCBI Taxonomy" id="93625"/>
    <lineage>
        <taxon>Eukaryota</taxon>
        <taxon>Fungi</taxon>
        <taxon>Dikarya</taxon>
        <taxon>Basidiomycota</taxon>
        <taxon>Agaricomycotina</taxon>
        <taxon>Agaricomycetes</taxon>
        <taxon>Agaricomycetidae</taxon>
        <taxon>Agaricales</taxon>
        <taxon>Agaricineae</taxon>
        <taxon>Strophariaceae</taxon>
        <taxon>Psilocybe</taxon>
    </lineage>
</organism>
<dbReference type="PANTHER" id="PTHR24413">
    <property type="entry name" value="SPECKLE-TYPE POZ PROTEIN"/>
    <property type="match status" value="1"/>
</dbReference>